<dbReference type="OrthoDB" id="189997at2759"/>
<accession>A0A0D2DM90</accession>
<dbReference type="InterPro" id="IPR050360">
    <property type="entry name" value="MFS_Sugar_Transporters"/>
</dbReference>
<evidence type="ECO:0000256" key="4">
    <source>
        <dbReference type="ARBA" id="ARBA00022989"/>
    </source>
</evidence>
<dbReference type="PROSITE" id="PS50850">
    <property type="entry name" value="MFS"/>
    <property type="match status" value="1"/>
</dbReference>
<feature type="domain" description="Major facilitator superfamily (MFS) profile" evidence="9">
    <location>
        <begin position="35"/>
        <end position="486"/>
    </location>
</feature>
<dbReference type="GO" id="GO:0005351">
    <property type="term" value="F:carbohydrate:proton symporter activity"/>
    <property type="evidence" value="ECO:0007669"/>
    <property type="project" value="TreeGrafter"/>
</dbReference>
<evidence type="ECO:0000256" key="2">
    <source>
        <dbReference type="ARBA" id="ARBA00010992"/>
    </source>
</evidence>
<dbReference type="Pfam" id="PF00083">
    <property type="entry name" value="Sugar_tr"/>
    <property type="match status" value="1"/>
</dbReference>
<dbReference type="Proteomes" id="UP000053342">
    <property type="component" value="Unassembled WGS sequence"/>
</dbReference>
<name>A0A0D2DM90_9EURO</name>
<dbReference type="PANTHER" id="PTHR48022:SF59">
    <property type="entry name" value="MAJOR FACILITATOR SUPERFAMILY (MFS) PROFILE DOMAIN-CONTAINING PROTEIN"/>
    <property type="match status" value="1"/>
</dbReference>
<feature type="transmembrane region" description="Helical" evidence="8">
    <location>
        <begin position="165"/>
        <end position="187"/>
    </location>
</feature>
<evidence type="ECO:0000256" key="7">
    <source>
        <dbReference type="SAM" id="MobiDB-lite"/>
    </source>
</evidence>
<dbReference type="GO" id="GO:0006351">
    <property type="term" value="P:DNA-templated transcription"/>
    <property type="evidence" value="ECO:0007669"/>
    <property type="project" value="InterPro"/>
</dbReference>
<dbReference type="InterPro" id="IPR005829">
    <property type="entry name" value="Sugar_transporter_CS"/>
</dbReference>
<evidence type="ECO:0000313" key="10">
    <source>
        <dbReference type="EMBL" id="KIW44058.1"/>
    </source>
</evidence>
<keyword evidence="11" id="KW-1185">Reference proteome</keyword>
<evidence type="ECO:0000256" key="6">
    <source>
        <dbReference type="ARBA" id="ARBA00023242"/>
    </source>
</evidence>
<feature type="transmembrane region" description="Helical" evidence="8">
    <location>
        <begin position="461"/>
        <end position="482"/>
    </location>
</feature>
<sequence>MALKQIITDSTLAKYARVIKATPREVIFNKHLLLSTALYATASMPLTWDQGSSSVVPTLPGFQRQFGFSNSDADQLRYFVSIVYLGAGVGALLSFFINDRIGRLWSWRLYITIWIIGQLVATSAPGLTGLYAARVISGLGIGPLTVTGTMSIVEIAPAEIRGLLAVWFSVAMTVSSVCAVFCVYGVYIHVGESRLQYQIVWFSPCVFFAILIFGSFFLTESPRWLWLAGRHDEAIATLVKIRGLPEDHPRVRVELGEIHEAIQKETEAFGGSRSHFLGVLRETFTVPANLRRVQQTLVSYALAQLSGANSVTSYFVPVLRLLGKAGGTSHSLFLTGMYSLSKLFFTLIASFFFVDALGRRGSLYVGAGLQMVSDIYLGVYLKYKQEGTASDASSQGALAWIFLHAFGYAVGLFVLPYLFGGELWPNRIRSFGGALSQCFHWLFFFAMNFAVPSLLSSTHNWGAFLFFAGWCFIAICYVFLLVPETSGLSVEEIDELFQGSWFHAYKTKRKPRVIAIEAENLEQIAVMIRYHVVRIANACLVEDPATKRHQPRNYLETLEERVVYLERFIAEHTRVDDDPLTQSQGVLQRHDSASNHTVATQLPDFDEEHENPSTLGKPDEDYDEVSDLASKVGMLSFAAGAEPHYLGSSSTFAFSRVINSALLQAISRKPGGSTRHQQDKSSLPTPCLLPDYDDCVRLSDAYFREVHAQYPFLHEPSFRDWEAKIMPSDATDLSHPDPAHLFFLYMRLYAAAQLYVDDVLQLENLEAIQAYLCYAVYSLRSPAGTSVWRLSGLALRQCVEFGYHRRATVIGITSQPSPLRIELRKRAFWCAWTIDMTAATILGRPLALQQHEVDCEYPLDIDDIYITDCGILGTTRSPHDLPTNITKALFTFRIRCLWGRIHTLLYSDIDQHRSSGPDYQARVDQLRHELEEWRASLPPTVPLQGEMLSIFSAVEWFDLCYNHTIIYLYRGHLTSSSDPATDETFLECMQAAENLCHGYRREILGKPTTYTWGALHTIFVAGLTYLHCLWSSSTVRETVRQDVVSSTCTDCTIVLVLIAQWNESAAPYRDIFEELASRTMTMLVEKERERSLFPEAVSQPDVLESDHFMQWMADISEGGMADGLGDLLNGLVGEMPIKE</sequence>
<feature type="transmembrane region" description="Helical" evidence="8">
    <location>
        <begin position="199"/>
        <end position="218"/>
    </location>
</feature>
<dbReference type="Gene3D" id="1.20.1250.20">
    <property type="entry name" value="MFS general substrate transporter like domains"/>
    <property type="match status" value="1"/>
</dbReference>
<keyword evidence="5 8" id="KW-0472">Membrane</keyword>
<evidence type="ECO:0000256" key="5">
    <source>
        <dbReference type="ARBA" id="ARBA00023136"/>
    </source>
</evidence>
<feature type="transmembrane region" description="Helical" evidence="8">
    <location>
        <begin position="399"/>
        <end position="419"/>
    </location>
</feature>
<feature type="transmembrane region" description="Helical" evidence="8">
    <location>
        <begin position="109"/>
        <end position="127"/>
    </location>
</feature>
<dbReference type="SMART" id="SM00906">
    <property type="entry name" value="Fungal_trans"/>
    <property type="match status" value="1"/>
</dbReference>
<evidence type="ECO:0000256" key="8">
    <source>
        <dbReference type="SAM" id="Phobius"/>
    </source>
</evidence>
<dbReference type="PROSITE" id="PS00216">
    <property type="entry name" value="SUGAR_TRANSPORT_1"/>
    <property type="match status" value="1"/>
</dbReference>
<dbReference type="EMBL" id="KN847335">
    <property type="protein sequence ID" value="KIW44058.1"/>
    <property type="molecule type" value="Genomic_DNA"/>
</dbReference>
<feature type="transmembrane region" description="Helical" evidence="8">
    <location>
        <begin position="133"/>
        <end position="153"/>
    </location>
</feature>
<gene>
    <name evidence="10" type="ORF">PV06_05098</name>
</gene>
<feature type="transmembrane region" description="Helical" evidence="8">
    <location>
        <begin position="431"/>
        <end position="455"/>
    </location>
</feature>
<dbReference type="HOGENOM" id="CLU_263161_0_0_1"/>
<comment type="subcellular location">
    <subcellularLocation>
        <location evidence="1">Membrane</location>
        <topology evidence="1">Multi-pass membrane protein</topology>
    </subcellularLocation>
</comment>
<evidence type="ECO:0000313" key="11">
    <source>
        <dbReference type="Proteomes" id="UP000053342"/>
    </source>
</evidence>
<dbReference type="GO" id="GO:0016020">
    <property type="term" value="C:membrane"/>
    <property type="evidence" value="ECO:0007669"/>
    <property type="project" value="UniProtKB-SubCell"/>
</dbReference>
<keyword evidence="4 8" id="KW-1133">Transmembrane helix</keyword>
<feature type="transmembrane region" description="Helical" evidence="8">
    <location>
        <begin position="297"/>
        <end position="316"/>
    </location>
</feature>
<protein>
    <recommendedName>
        <fullName evidence="9">Major facilitator superfamily (MFS) profile domain-containing protein</fullName>
    </recommendedName>
</protein>
<dbReference type="InterPro" id="IPR036259">
    <property type="entry name" value="MFS_trans_sf"/>
</dbReference>
<feature type="region of interest" description="Disordered" evidence="7">
    <location>
        <begin position="599"/>
        <end position="622"/>
    </location>
</feature>
<dbReference type="PANTHER" id="PTHR48022">
    <property type="entry name" value="PLASTIDIC GLUCOSE TRANSPORTER 4"/>
    <property type="match status" value="1"/>
</dbReference>
<dbReference type="Pfam" id="PF04082">
    <property type="entry name" value="Fungal_trans"/>
    <property type="match status" value="1"/>
</dbReference>
<feature type="transmembrane region" description="Helical" evidence="8">
    <location>
        <begin position="78"/>
        <end position="97"/>
    </location>
</feature>
<organism evidence="10 11">
    <name type="scientific">Exophiala oligosperma</name>
    <dbReference type="NCBI Taxonomy" id="215243"/>
    <lineage>
        <taxon>Eukaryota</taxon>
        <taxon>Fungi</taxon>
        <taxon>Dikarya</taxon>
        <taxon>Ascomycota</taxon>
        <taxon>Pezizomycotina</taxon>
        <taxon>Eurotiomycetes</taxon>
        <taxon>Chaetothyriomycetidae</taxon>
        <taxon>Chaetothyriales</taxon>
        <taxon>Herpotrichiellaceae</taxon>
        <taxon>Exophiala</taxon>
    </lineage>
</organism>
<dbReference type="CDD" id="cd12148">
    <property type="entry name" value="fungal_TF_MHR"/>
    <property type="match status" value="1"/>
</dbReference>
<feature type="transmembrane region" description="Helical" evidence="8">
    <location>
        <begin position="336"/>
        <end position="354"/>
    </location>
</feature>
<dbReference type="SUPFAM" id="SSF103473">
    <property type="entry name" value="MFS general substrate transporter"/>
    <property type="match status" value="1"/>
</dbReference>
<comment type="similarity">
    <text evidence="2">Belongs to the major facilitator superfamily. Sugar transporter (TC 2.A.1.1) family.</text>
</comment>
<dbReference type="GeneID" id="27357172"/>
<reference evidence="10 11" key="1">
    <citation type="submission" date="2015-01" db="EMBL/GenBank/DDBJ databases">
        <title>The Genome Sequence of Exophiala oligosperma CBS72588.</title>
        <authorList>
            <consortium name="The Broad Institute Genomics Platform"/>
            <person name="Cuomo C."/>
            <person name="de Hoog S."/>
            <person name="Gorbushina A."/>
            <person name="Stielow B."/>
            <person name="Teixiera M."/>
            <person name="Abouelleil A."/>
            <person name="Chapman S.B."/>
            <person name="Priest M."/>
            <person name="Young S.K."/>
            <person name="Wortman J."/>
            <person name="Nusbaum C."/>
            <person name="Birren B."/>
        </authorList>
    </citation>
    <scope>NUCLEOTIDE SEQUENCE [LARGE SCALE GENOMIC DNA]</scope>
    <source>
        <strain evidence="10 11">CBS 72588</strain>
    </source>
</reference>
<dbReference type="RefSeq" id="XP_016264274.1">
    <property type="nucleotide sequence ID" value="XM_016406068.1"/>
</dbReference>
<proteinExistence type="inferred from homology"/>
<dbReference type="AlphaFoldDB" id="A0A0D2DM90"/>
<evidence type="ECO:0000259" key="9">
    <source>
        <dbReference type="PROSITE" id="PS50850"/>
    </source>
</evidence>
<keyword evidence="3 8" id="KW-0812">Transmembrane</keyword>
<dbReference type="GO" id="GO:0008270">
    <property type="term" value="F:zinc ion binding"/>
    <property type="evidence" value="ECO:0007669"/>
    <property type="project" value="InterPro"/>
</dbReference>
<dbReference type="VEuPathDB" id="FungiDB:PV06_05098"/>
<evidence type="ECO:0000256" key="3">
    <source>
        <dbReference type="ARBA" id="ARBA00022692"/>
    </source>
</evidence>
<dbReference type="InterPro" id="IPR007219">
    <property type="entry name" value="XnlR_reg_dom"/>
</dbReference>
<dbReference type="InterPro" id="IPR020846">
    <property type="entry name" value="MFS_dom"/>
</dbReference>
<evidence type="ECO:0000256" key="1">
    <source>
        <dbReference type="ARBA" id="ARBA00004141"/>
    </source>
</evidence>
<keyword evidence="6" id="KW-0539">Nucleus</keyword>
<dbReference type="GO" id="GO:0003677">
    <property type="term" value="F:DNA binding"/>
    <property type="evidence" value="ECO:0007669"/>
    <property type="project" value="InterPro"/>
</dbReference>
<dbReference type="InterPro" id="IPR005828">
    <property type="entry name" value="MFS_sugar_transport-like"/>
</dbReference>